<dbReference type="NCBIfam" id="NF001846">
    <property type="entry name" value="PRK00571.1-3"/>
    <property type="match status" value="1"/>
</dbReference>
<comment type="caution">
    <text evidence="13">The sequence shown here is derived from an EMBL/GenBank/DDBJ whole genome shotgun (WGS) entry which is preliminary data.</text>
</comment>
<dbReference type="PANTHER" id="PTHR13822:SF10">
    <property type="entry name" value="ATP SYNTHASE EPSILON CHAIN, CHLOROPLASTIC"/>
    <property type="match status" value="1"/>
</dbReference>
<reference evidence="13 14" key="1">
    <citation type="submission" date="2021-05" db="EMBL/GenBank/DDBJ databases">
        <title>Fusibacter ferrireducens sp. nov., an anaerobic, sulfur- and Fe-reducing bacterium isolated from the mangrove sediment.</title>
        <authorList>
            <person name="Qiu D."/>
        </authorList>
    </citation>
    <scope>NUCLEOTIDE SEQUENCE [LARGE SCALE GENOMIC DNA]</scope>
    <source>
        <strain evidence="13 14">DSM 12116</strain>
    </source>
</reference>
<dbReference type="NCBIfam" id="TIGR01216">
    <property type="entry name" value="ATP_synt_epsi"/>
    <property type="match status" value="1"/>
</dbReference>
<dbReference type="RefSeq" id="WP_213235593.1">
    <property type="nucleotide sequence ID" value="NZ_JAHBCL010000005.1"/>
</dbReference>
<evidence type="ECO:0000259" key="11">
    <source>
        <dbReference type="Pfam" id="PF00401"/>
    </source>
</evidence>
<dbReference type="SUPFAM" id="SSF46604">
    <property type="entry name" value="Epsilon subunit of F1F0-ATP synthase C-terminal domain"/>
    <property type="match status" value="1"/>
</dbReference>
<evidence type="ECO:0000256" key="3">
    <source>
        <dbReference type="ARBA" id="ARBA00022448"/>
    </source>
</evidence>
<evidence type="ECO:0000256" key="7">
    <source>
        <dbReference type="ARBA" id="ARBA00023196"/>
    </source>
</evidence>
<evidence type="ECO:0000256" key="6">
    <source>
        <dbReference type="ARBA" id="ARBA00023136"/>
    </source>
</evidence>
<keyword evidence="5 9" id="KW-0406">Ion transport</keyword>
<keyword evidence="8 9" id="KW-0066">ATP synthesis</keyword>
<evidence type="ECO:0000256" key="5">
    <source>
        <dbReference type="ARBA" id="ARBA00023065"/>
    </source>
</evidence>
<dbReference type="InterPro" id="IPR036794">
    <property type="entry name" value="ATP_F1_dsu/esu_C_sf"/>
</dbReference>
<protein>
    <recommendedName>
        <fullName evidence="9">ATP synthase epsilon chain</fullName>
    </recommendedName>
    <alternativeName>
        <fullName evidence="9">ATP synthase F1 sector epsilon subunit</fullName>
    </alternativeName>
    <alternativeName>
        <fullName evidence="9">F-ATPase epsilon subunit</fullName>
    </alternativeName>
</protein>
<keyword evidence="4 9" id="KW-1003">Cell membrane</keyword>
<evidence type="ECO:0000313" key="13">
    <source>
        <dbReference type="EMBL" id="MBS7525808.1"/>
    </source>
</evidence>
<dbReference type="Gene3D" id="2.60.15.10">
    <property type="entry name" value="F0F1 ATP synthase delta/epsilon subunit, N-terminal"/>
    <property type="match status" value="1"/>
</dbReference>
<keyword evidence="7 9" id="KW-0139">CF(1)</keyword>
<keyword evidence="9" id="KW-0375">Hydrogen ion transport</keyword>
<comment type="function">
    <text evidence="9">Produces ATP from ADP in the presence of a proton gradient across the membrane.</text>
</comment>
<keyword evidence="14" id="KW-1185">Reference proteome</keyword>
<evidence type="ECO:0000256" key="10">
    <source>
        <dbReference type="RuleBase" id="RU003656"/>
    </source>
</evidence>
<sequence>MGRKFNLEVVTPDEKFFEGETDMAILRTTEGDIGILFDHEPLVAPLKIGSIRIRQDESAFRWATCSSGFLTVSDEKVTVITDAAEWVDEIDLDRAERAKERAEKRIREGANKEVDVLRAKASLERATNRIRLYSQK</sequence>
<dbReference type="PANTHER" id="PTHR13822">
    <property type="entry name" value="ATP SYNTHASE DELTA/EPSILON CHAIN"/>
    <property type="match status" value="1"/>
</dbReference>
<dbReference type="Gene3D" id="1.20.5.440">
    <property type="entry name" value="ATP synthase delta/epsilon subunit, C-terminal domain"/>
    <property type="match status" value="1"/>
</dbReference>
<evidence type="ECO:0000256" key="9">
    <source>
        <dbReference type="HAMAP-Rule" id="MF_00530"/>
    </source>
</evidence>
<keyword evidence="3 9" id="KW-0813">Transport</keyword>
<dbReference type="InterPro" id="IPR001469">
    <property type="entry name" value="ATP_synth_F1_dsu/esu"/>
</dbReference>
<dbReference type="InterPro" id="IPR020547">
    <property type="entry name" value="ATP_synth_F1_esu_C"/>
</dbReference>
<dbReference type="InterPro" id="IPR036771">
    <property type="entry name" value="ATPsynth_dsu/esu_N"/>
</dbReference>
<dbReference type="HAMAP" id="MF_00530">
    <property type="entry name" value="ATP_synth_epsil_bac"/>
    <property type="match status" value="1"/>
</dbReference>
<dbReference type="Pfam" id="PF00401">
    <property type="entry name" value="ATP-synt_DE"/>
    <property type="match status" value="1"/>
</dbReference>
<evidence type="ECO:0000313" key="14">
    <source>
        <dbReference type="Proteomes" id="UP000746471"/>
    </source>
</evidence>
<dbReference type="SUPFAM" id="SSF51344">
    <property type="entry name" value="Epsilon subunit of F1F0-ATP synthase N-terminal domain"/>
    <property type="match status" value="1"/>
</dbReference>
<keyword evidence="6 9" id="KW-0472">Membrane</keyword>
<evidence type="ECO:0000256" key="4">
    <source>
        <dbReference type="ARBA" id="ARBA00022475"/>
    </source>
</evidence>
<dbReference type="EMBL" id="JAHBCL010000005">
    <property type="protein sequence ID" value="MBS7525808.1"/>
    <property type="molecule type" value="Genomic_DNA"/>
</dbReference>
<dbReference type="Pfam" id="PF02823">
    <property type="entry name" value="ATP-synt_DE_N"/>
    <property type="match status" value="1"/>
</dbReference>
<proteinExistence type="inferred from homology"/>
<evidence type="ECO:0000259" key="12">
    <source>
        <dbReference type="Pfam" id="PF02823"/>
    </source>
</evidence>
<organism evidence="13 14">
    <name type="scientific">Fusibacter paucivorans</name>
    <dbReference type="NCBI Taxonomy" id="76009"/>
    <lineage>
        <taxon>Bacteria</taxon>
        <taxon>Bacillati</taxon>
        <taxon>Bacillota</taxon>
        <taxon>Clostridia</taxon>
        <taxon>Eubacteriales</taxon>
        <taxon>Eubacteriales Family XII. Incertae Sedis</taxon>
        <taxon>Fusibacter</taxon>
    </lineage>
</organism>
<comment type="subcellular location">
    <subcellularLocation>
        <location evidence="1 9">Cell membrane</location>
        <topology evidence="1 9">Peripheral membrane protein</topology>
    </subcellularLocation>
</comment>
<evidence type="ECO:0000256" key="2">
    <source>
        <dbReference type="ARBA" id="ARBA00005712"/>
    </source>
</evidence>
<comment type="subunit">
    <text evidence="9 10">F-type ATPases have 2 components, CF(1) - the catalytic core - and CF(0) - the membrane proton channel. CF(1) has five subunits: alpha(3), beta(3), gamma(1), delta(1), epsilon(1). CF(0) has three main subunits: a, b and c.</text>
</comment>
<evidence type="ECO:0000256" key="1">
    <source>
        <dbReference type="ARBA" id="ARBA00004202"/>
    </source>
</evidence>
<dbReference type="NCBIfam" id="NF009977">
    <property type="entry name" value="PRK13442.1"/>
    <property type="match status" value="1"/>
</dbReference>
<name>A0ABS5PL04_9FIRM</name>
<comment type="similarity">
    <text evidence="2 9 10">Belongs to the ATPase epsilon chain family.</text>
</comment>
<feature type="domain" description="ATP synthase F1 complex delta/epsilon subunit N-terminal" evidence="12">
    <location>
        <begin position="5"/>
        <end position="84"/>
    </location>
</feature>
<accession>A0ABS5PL04</accession>
<dbReference type="Proteomes" id="UP000746471">
    <property type="component" value="Unassembled WGS sequence"/>
</dbReference>
<dbReference type="CDD" id="cd12152">
    <property type="entry name" value="F1-ATPase_delta"/>
    <property type="match status" value="1"/>
</dbReference>
<dbReference type="InterPro" id="IPR020546">
    <property type="entry name" value="ATP_synth_F1_dsu/esu_N"/>
</dbReference>
<gene>
    <name evidence="9" type="primary">atpC</name>
    <name evidence="13" type="ORF">KHM83_03855</name>
</gene>
<evidence type="ECO:0000256" key="8">
    <source>
        <dbReference type="ARBA" id="ARBA00023310"/>
    </source>
</evidence>
<feature type="domain" description="ATP synthase epsilon subunit C-terminal" evidence="11">
    <location>
        <begin position="88"/>
        <end position="131"/>
    </location>
</feature>